<sequence length="116" mass="12412">MMLSEGGGGRREEPYTFPTSLTPPALAPTSLTALPLPHPSYPSGPGTHLSDSPTLAPPLRVPMPWWSDSRLKPPDTCKDSLATSNLHAPPSLDPFLFTPSLYLIFVNMGKAKEAAC</sequence>
<gene>
    <name evidence="2" type="ORF">Pmani_010602</name>
</gene>
<protein>
    <submittedName>
        <fullName evidence="2">Uncharacterized protein</fullName>
    </submittedName>
</protein>
<organism evidence="2 3">
    <name type="scientific">Petrolisthes manimaculis</name>
    <dbReference type="NCBI Taxonomy" id="1843537"/>
    <lineage>
        <taxon>Eukaryota</taxon>
        <taxon>Metazoa</taxon>
        <taxon>Ecdysozoa</taxon>
        <taxon>Arthropoda</taxon>
        <taxon>Crustacea</taxon>
        <taxon>Multicrustacea</taxon>
        <taxon>Malacostraca</taxon>
        <taxon>Eumalacostraca</taxon>
        <taxon>Eucarida</taxon>
        <taxon>Decapoda</taxon>
        <taxon>Pleocyemata</taxon>
        <taxon>Anomura</taxon>
        <taxon>Galatheoidea</taxon>
        <taxon>Porcellanidae</taxon>
        <taxon>Petrolisthes</taxon>
    </lineage>
</organism>
<feature type="compositionally biased region" description="Low complexity" evidence="1">
    <location>
        <begin position="18"/>
        <end position="35"/>
    </location>
</feature>
<reference evidence="2" key="1">
    <citation type="submission" date="2023-11" db="EMBL/GenBank/DDBJ databases">
        <title>Genome assemblies of two species of porcelain crab, Petrolisthes cinctipes and Petrolisthes manimaculis (Anomura: Porcellanidae).</title>
        <authorList>
            <person name="Angst P."/>
        </authorList>
    </citation>
    <scope>NUCLEOTIDE SEQUENCE</scope>
    <source>
        <strain evidence="2">PB745_02</strain>
        <tissue evidence="2">Gill</tissue>
    </source>
</reference>
<name>A0AAE1UCI3_9EUCA</name>
<feature type="region of interest" description="Disordered" evidence="1">
    <location>
        <begin position="1"/>
        <end position="54"/>
    </location>
</feature>
<proteinExistence type="predicted"/>
<evidence type="ECO:0000313" key="2">
    <source>
        <dbReference type="EMBL" id="KAK4318407.1"/>
    </source>
</evidence>
<evidence type="ECO:0000256" key="1">
    <source>
        <dbReference type="SAM" id="MobiDB-lite"/>
    </source>
</evidence>
<evidence type="ECO:0000313" key="3">
    <source>
        <dbReference type="Proteomes" id="UP001292094"/>
    </source>
</evidence>
<dbReference type="AlphaFoldDB" id="A0AAE1UCI3"/>
<dbReference type="EMBL" id="JAWZYT010000839">
    <property type="protein sequence ID" value="KAK4318407.1"/>
    <property type="molecule type" value="Genomic_DNA"/>
</dbReference>
<keyword evidence="3" id="KW-1185">Reference proteome</keyword>
<comment type="caution">
    <text evidence="2">The sequence shown here is derived from an EMBL/GenBank/DDBJ whole genome shotgun (WGS) entry which is preliminary data.</text>
</comment>
<accession>A0AAE1UCI3</accession>
<dbReference type="Proteomes" id="UP001292094">
    <property type="component" value="Unassembled WGS sequence"/>
</dbReference>